<dbReference type="InterPro" id="IPR013762">
    <property type="entry name" value="Integrase-like_cat_sf"/>
</dbReference>
<evidence type="ECO:0000259" key="7">
    <source>
        <dbReference type="PROSITE" id="PS51898"/>
    </source>
</evidence>
<feature type="domain" description="Core-binding (CB)" evidence="8">
    <location>
        <begin position="108"/>
        <end position="188"/>
    </location>
</feature>
<dbReference type="CDD" id="cd00801">
    <property type="entry name" value="INT_P4_C"/>
    <property type="match status" value="1"/>
</dbReference>
<dbReference type="OrthoDB" id="9795573at2"/>
<proteinExistence type="inferred from homology"/>
<organism evidence="9 10">
    <name type="scientific">Hyphomicrobium denitrificans (strain ATCC 51888 / DSM 1869 / NCIMB 11706 / TK 0415)</name>
    <dbReference type="NCBI Taxonomy" id="582899"/>
    <lineage>
        <taxon>Bacteria</taxon>
        <taxon>Pseudomonadati</taxon>
        <taxon>Pseudomonadota</taxon>
        <taxon>Alphaproteobacteria</taxon>
        <taxon>Hyphomicrobiales</taxon>
        <taxon>Hyphomicrobiaceae</taxon>
        <taxon>Hyphomicrobium</taxon>
    </lineage>
</organism>
<dbReference type="PROSITE" id="PS51898">
    <property type="entry name" value="TYR_RECOMBINASE"/>
    <property type="match status" value="1"/>
</dbReference>
<name>D8JT03_HYPDA</name>
<evidence type="ECO:0000313" key="9">
    <source>
        <dbReference type="EMBL" id="ADJ22488.1"/>
    </source>
</evidence>
<dbReference type="GO" id="GO:0006310">
    <property type="term" value="P:DNA recombination"/>
    <property type="evidence" value="ECO:0007669"/>
    <property type="project" value="UniProtKB-KW"/>
</dbReference>
<keyword evidence="4" id="KW-0233">DNA recombination</keyword>
<evidence type="ECO:0000256" key="1">
    <source>
        <dbReference type="ARBA" id="ARBA00008857"/>
    </source>
</evidence>
<evidence type="ECO:0000256" key="3">
    <source>
        <dbReference type="ARBA" id="ARBA00023125"/>
    </source>
</evidence>
<dbReference type="InterPro" id="IPR002104">
    <property type="entry name" value="Integrase_catalytic"/>
</dbReference>
<dbReference type="PANTHER" id="PTHR30629:SF2">
    <property type="entry name" value="PROPHAGE INTEGRASE INTS-RELATED"/>
    <property type="match status" value="1"/>
</dbReference>
<comment type="similarity">
    <text evidence="1">Belongs to the 'phage' integrase family.</text>
</comment>
<dbReference type="KEGG" id="hdn:Hden_0668"/>
<dbReference type="RefSeq" id="WP_013214705.1">
    <property type="nucleotide sequence ID" value="NC_014313.1"/>
</dbReference>
<protein>
    <submittedName>
        <fullName evidence="9">Integrase family protein</fullName>
    </submittedName>
</protein>
<dbReference type="Proteomes" id="UP000002033">
    <property type="component" value="Chromosome"/>
</dbReference>
<feature type="region of interest" description="Disordered" evidence="6">
    <location>
        <begin position="1"/>
        <end position="27"/>
    </location>
</feature>
<dbReference type="AlphaFoldDB" id="D8JT03"/>
<dbReference type="SUPFAM" id="SSF56349">
    <property type="entry name" value="DNA breaking-rejoining enzymes"/>
    <property type="match status" value="1"/>
</dbReference>
<dbReference type="Pfam" id="PF22022">
    <property type="entry name" value="Phage_int_M"/>
    <property type="match status" value="1"/>
</dbReference>
<dbReference type="EMBL" id="CP002083">
    <property type="protein sequence ID" value="ADJ22488.1"/>
    <property type="molecule type" value="Genomic_DNA"/>
</dbReference>
<dbReference type="eggNOG" id="COG0582">
    <property type="taxonomic scope" value="Bacteria"/>
</dbReference>
<dbReference type="Pfam" id="PF13356">
    <property type="entry name" value="Arm-DNA-bind_3"/>
    <property type="match status" value="1"/>
</dbReference>
<evidence type="ECO:0000256" key="4">
    <source>
        <dbReference type="ARBA" id="ARBA00023172"/>
    </source>
</evidence>
<dbReference type="Pfam" id="PF00589">
    <property type="entry name" value="Phage_integrase"/>
    <property type="match status" value="1"/>
</dbReference>
<evidence type="ECO:0000256" key="6">
    <source>
        <dbReference type="SAM" id="MobiDB-lite"/>
    </source>
</evidence>
<keyword evidence="3 5" id="KW-0238">DNA-binding</keyword>
<dbReference type="GO" id="GO:0015074">
    <property type="term" value="P:DNA integration"/>
    <property type="evidence" value="ECO:0007669"/>
    <property type="project" value="UniProtKB-KW"/>
</dbReference>
<reference evidence="10" key="1">
    <citation type="journal article" date="2011" name="J. Bacteriol.">
        <title>Genome sequences of eight morphologically diverse alphaproteobacteria.</title>
        <authorList>
            <consortium name="US DOE Joint Genome Institute"/>
            <person name="Brown P.J."/>
            <person name="Kysela D.T."/>
            <person name="Buechlein A."/>
            <person name="Hemmerich C."/>
            <person name="Brun Y.V."/>
        </authorList>
    </citation>
    <scope>NUCLEOTIDE SEQUENCE [LARGE SCALE GENOMIC DNA]</scope>
    <source>
        <strain evidence="10">ATCC 51888 / DSM 1869 / NCIB 11706 / TK 0415</strain>
    </source>
</reference>
<keyword evidence="10" id="KW-1185">Reference proteome</keyword>
<evidence type="ECO:0000256" key="5">
    <source>
        <dbReference type="PROSITE-ProRule" id="PRU01248"/>
    </source>
</evidence>
<evidence type="ECO:0000256" key="2">
    <source>
        <dbReference type="ARBA" id="ARBA00022908"/>
    </source>
</evidence>
<dbReference type="InterPro" id="IPR011010">
    <property type="entry name" value="DNA_brk_join_enz"/>
</dbReference>
<dbReference type="Gene3D" id="1.10.443.10">
    <property type="entry name" value="Intergrase catalytic core"/>
    <property type="match status" value="1"/>
</dbReference>
<accession>D8JT03</accession>
<feature type="compositionally biased region" description="Basic and acidic residues" evidence="6">
    <location>
        <begin position="13"/>
        <end position="27"/>
    </location>
</feature>
<dbReference type="Gene3D" id="1.10.150.130">
    <property type="match status" value="1"/>
</dbReference>
<dbReference type="HOGENOM" id="CLU_027562_0_2_5"/>
<dbReference type="PROSITE" id="PS51900">
    <property type="entry name" value="CB"/>
    <property type="match status" value="1"/>
</dbReference>
<dbReference type="InterPro" id="IPR038488">
    <property type="entry name" value="Integrase_DNA-bd_sf"/>
</dbReference>
<dbReference type="InterPro" id="IPR044068">
    <property type="entry name" value="CB"/>
</dbReference>
<feature type="domain" description="Tyr recombinase" evidence="7">
    <location>
        <begin position="220"/>
        <end position="393"/>
    </location>
</feature>
<evidence type="ECO:0000259" key="8">
    <source>
        <dbReference type="PROSITE" id="PS51900"/>
    </source>
</evidence>
<sequence>MALHKLTDASIRSAEKKARDPNAKDRKSILADGGGLHLRIRDNGSSTWFFVIRANGRRREMGLGVYPYVSLAEARTQAANARRAVKEGRDPIKERAAAKEPEASAEVVTFGKFAEDYIKSVEDGWRNEVHRQQWHSSLRDHAAALKNMPIADIATDDVLAVLQPIWLKKAETASRVRGRIEKILDAAKARNLRPRDAMNPASWRGHLALLLPKQPKLARGHHAALPYKEAPAFMVELRKRPALAARCLEFVILTAARSGEALGATWGEIDFAEKIWTVPAGRMKAGAEHVVPLSEAAITLLETLKPERPKPANLIFAVGGAARSNMAMAMLLRRMGRSDLTTHGFRSTLRDWAGDTTNFPRDLIEAALAHTIENKAERAYRRGTAIEQRRALMEAWAAYLSEAAGANVVPFSAAG</sequence>
<dbReference type="InterPro" id="IPR025166">
    <property type="entry name" value="Integrase_DNA_bind_dom"/>
</dbReference>
<dbReference type="InterPro" id="IPR010998">
    <property type="entry name" value="Integrase_recombinase_N"/>
</dbReference>
<keyword evidence="2" id="KW-0229">DNA integration</keyword>
<evidence type="ECO:0000313" key="10">
    <source>
        <dbReference type="Proteomes" id="UP000002033"/>
    </source>
</evidence>
<dbReference type="GO" id="GO:0003677">
    <property type="term" value="F:DNA binding"/>
    <property type="evidence" value="ECO:0007669"/>
    <property type="project" value="UniProtKB-UniRule"/>
</dbReference>
<dbReference type="InterPro" id="IPR053876">
    <property type="entry name" value="Phage_int_M"/>
</dbReference>
<dbReference type="STRING" id="582899.Hden_0668"/>
<dbReference type="Gene3D" id="3.30.160.390">
    <property type="entry name" value="Integrase, DNA-binding domain"/>
    <property type="match status" value="1"/>
</dbReference>
<gene>
    <name evidence="9" type="ordered locus">Hden_0668</name>
</gene>
<dbReference type="InterPro" id="IPR050808">
    <property type="entry name" value="Phage_Integrase"/>
</dbReference>
<dbReference type="PANTHER" id="PTHR30629">
    <property type="entry name" value="PROPHAGE INTEGRASE"/>
    <property type="match status" value="1"/>
</dbReference>